<evidence type="ECO:0000313" key="2">
    <source>
        <dbReference type="EMBL" id="NHR08162.1"/>
    </source>
</evidence>
<dbReference type="Proteomes" id="UP001515641">
    <property type="component" value="Unassembled WGS sequence"/>
</dbReference>
<sequence length="179" mass="20079">MVVKCNPCLLLLFVFSASVAGPAVSSDFDVYKPEMRQLASIRLAKSVVEYGKAITACDQQRMVLPKTLFDAVALSAAEKGATLLYFSLRNQRRCSEPASRDFVLAVLQARALGLPGYSVSDDPVGMQMVLFALDPYVMELKREARYQLIPVEKRRQIERMPEIHQVFDFIPTVKAMNDE</sequence>
<feature type="chain" id="PRO_5047032744" evidence="1">
    <location>
        <begin position="21"/>
        <end position="179"/>
    </location>
</feature>
<gene>
    <name evidence="2" type="ORF">HA052_23505</name>
</gene>
<organism evidence="2 3">
    <name type="scientific">Chromobacterium fluminis</name>
    <dbReference type="NCBI Taxonomy" id="3044269"/>
    <lineage>
        <taxon>Bacteria</taxon>
        <taxon>Pseudomonadati</taxon>
        <taxon>Pseudomonadota</taxon>
        <taxon>Betaproteobacteria</taxon>
        <taxon>Neisseriales</taxon>
        <taxon>Chromobacteriaceae</taxon>
        <taxon>Chromobacterium</taxon>
    </lineage>
</organism>
<proteinExistence type="predicted"/>
<reference evidence="2 3" key="1">
    <citation type="submission" date="2020-03" db="EMBL/GenBank/DDBJ databases">
        <title>Draft genome sequence of environmentally isolated cultures.</title>
        <authorList>
            <person name="Wilson H.S."/>
            <person name="De Leon M.E."/>
        </authorList>
    </citation>
    <scope>NUCLEOTIDE SEQUENCE [LARGE SCALE GENOMIC DNA]</scope>
    <source>
        <strain evidence="2 3">HSC-31F16</strain>
    </source>
</reference>
<keyword evidence="3" id="KW-1185">Reference proteome</keyword>
<protein>
    <submittedName>
        <fullName evidence="2">Uncharacterized protein</fullName>
    </submittedName>
</protein>
<accession>A0ABX0LLX5</accession>
<feature type="signal peptide" evidence="1">
    <location>
        <begin position="1"/>
        <end position="20"/>
    </location>
</feature>
<dbReference type="RefSeq" id="WP_166453853.1">
    <property type="nucleotide sequence ID" value="NZ_JAAOMA010000051.1"/>
</dbReference>
<comment type="caution">
    <text evidence="2">The sequence shown here is derived from an EMBL/GenBank/DDBJ whole genome shotgun (WGS) entry which is preliminary data.</text>
</comment>
<name>A0ABX0LLX5_9NEIS</name>
<keyword evidence="1" id="KW-0732">Signal</keyword>
<dbReference type="EMBL" id="JAAOMA010000051">
    <property type="protein sequence ID" value="NHR08162.1"/>
    <property type="molecule type" value="Genomic_DNA"/>
</dbReference>
<evidence type="ECO:0000313" key="3">
    <source>
        <dbReference type="Proteomes" id="UP001515641"/>
    </source>
</evidence>
<evidence type="ECO:0000256" key="1">
    <source>
        <dbReference type="SAM" id="SignalP"/>
    </source>
</evidence>